<reference evidence="3" key="1">
    <citation type="submission" date="2016-06" db="EMBL/GenBank/DDBJ databases">
        <authorList>
            <person name="Varghese N."/>
            <person name="Submissions Spin"/>
        </authorList>
    </citation>
    <scope>NUCLEOTIDE SEQUENCE [LARGE SCALE GENOMIC DNA]</scope>
    <source>
        <strain evidence="3">DSM 45794</strain>
    </source>
</reference>
<sequence length="117" mass="12259">MAPTHHVCGYVPPDSPLRALAGRIITLPARGLQQLAQRVRELRAAGARPFVLAVPRRVNWTRIAVAVTAGVLAELVAALAAILTGHTMAAWAAAAAMVLLGLSLFPVLTHLEAEGNT</sequence>
<feature type="transmembrane region" description="Helical" evidence="1">
    <location>
        <begin position="63"/>
        <end position="83"/>
    </location>
</feature>
<organism evidence="2 3">
    <name type="scientific">Micromonospora sediminicola</name>
    <dbReference type="NCBI Taxonomy" id="946078"/>
    <lineage>
        <taxon>Bacteria</taxon>
        <taxon>Bacillati</taxon>
        <taxon>Actinomycetota</taxon>
        <taxon>Actinomycetes</taxon>
        <taxon>Micromonosporales</taxon>
        <taxon>Micromonosporaceae</taxon>
        <taxon>Micromonospora</taxon>
    </lineage>
</organism>
<dbReference type="RefSeq" id="WP_091568827.1">
    <property type="nucleotide sequence ID" value="NZ_FLRH01000003.1"/>
</dbReference>
<feature type="transmembrane region" description="Helical" evidence="1">
    <location>
        <begin position="89"/>
        <end position="108"/>
    </location>
</feature>
<protein>
    <submittedName>
        <fullName evidence="2">Uncharacterized protein</fullName>
    </submittedName>
</protein>
<dbReference type="OrthoDB" id="3398053at2"/>
<keyword evidence="1" id="KW-0472">Membrane</keyword>
<keyword evidence="3" id="KW-1185">Reference proteome</keyword>
<evidence type="ECO:0000313" key="3">
    <source>
        <dbReference type="Proteomes" id="UP000199558"/>
    </source>
</evidence>
<gene>
    <name evidence="2" type="ORF">GA0070622_0877</name>
</gene>
<accession>A0A1A9B4F8</accession>
<dbReference type="STRING" id="946078.GA0070622_0877"/>
<name>A0A1A9B4F8_9ACTN</name>
<evidence type="ECO:0000313" key="2">
    <source>
        <dbReference type="EMBL" id="SBT63909.1"/>
    </source>
</evidence>
<dbReference type="AlphaFoldDB" id="A0A1A9B4F8"/>
<keyword evidence="1" id="KW-0812">Transmembrane</keyword>
<dbReference type="Proteomes" id="UP000199558">
    <property type="component" value="Unassembled WGS sequence"/>
</dbReference>
<dbReference type="EMBL" id="FLRH01000003">
    <property type="protein sequence ID" value="SBT63909.1"/>
    <property type="molecule type" value="Genomic_DNA"/>
</dbReference>
<keyword evidence="1" id="KW-1133">Transmembrane helix</keyword>
<proteinExistence type="predicted"/>
<evidence type="ECO:0000256" key="1">
    <source>
        <dbReference type="SAM" id="Phobius"/>
    </source>
</evidence>